<dbReference type="InterPro" id="IPR020026">
    <property type="entry name" value="PseC"/>
</dbReference>
<dbReference type="SUPFAM" id="SSF53383">
    <property type="entry name" value="PLP-dependent transferases"/>
    <property type="match status" value="1"/>
</dbReference>
<dbReference type="OrthoDB" id="10355at2157"/>
<dbReference type="Gene3D" id="3.40.640.10">
    <property type="entry name" value="Type I PLP-dependent aspartate aminotransferase-like (Major domain)"/>
    <property type="match status" value="1"/>
</dbReference>
<dbReference type="RefSeq" id="WP_147662923.1">
    <property type="nucleotide sequence ID" value="NZ_CP042905.2"/>
</dbReference>
<reference evidence="2 3" key="1">
    <citation type="journal article" date="2020" name="Nature">
        <title>Isolation of an archaeon at the prokaryote-eukaryote interface.</title>
        <authorList>
            <person name="Imachi H."/>
            <person name="Nobu M.K."/>
            <person name="Nakahara N."/>
            <person name="Morono Y."/>
            <person name="Ogawara M."/>
            <person name="Takaki Y."/>
            <person name="Takano Y."/>
            <person name="Uematsu K."/>
            <person name="Ikuta T."/>
            <person name="Ito M."/>
            <person name="Matsui Y."/>
            <person name="Miyazaki M."/>
            <person name="Murata K."/>
            <person name="Saito Y."/>
            <person name="Sakai S."/>
            <person name="Song C."/>
            <person name="Tasumi E."/>
            <person name="Yamanaka Y."/>
            <person name="Yamaguchi T."/>
            <person name="Kamagata Y."/>
            <person name="Tamaki H."/>
            <person name="Takai K."/>
        </authorList>
    </citation>
    <scope>NUCLEOTIDE SEQUENCE [LARGE SCALE GENOMIC DNA]</scope>
    <source>
        <strain evidence="2 3">MK-D1</strain>
    </source>
</reference>
<dbReference type="GO" id="GO:0030170">
    <property type="term" value="F:pyridoxal phosphate binding"/>
    <property type="evidence" value="ECO:0007669"/>
    <property type="project" value="TreeGrafter"/>
</dbReference>
<sequence length="380" mass="43532">MNIPYSRQTINDDDIQAVIDVLKSDYLTTGPKVREFEESFAKRVGVKYAIAMANGTAALHIACLAADLGKDDELITSPLTFAASANCALYCGAKPVFIDIKPNGLIDESKIEEKITSKTKILIPVHYSGLPCEMEKISCIAKKHNLIIIEDASHALGARYNNHSIGDCSYSDMAIFSFHPVKHIATGEGGMIVTNSQEFANKIRVLRTHGITKKQQDLSHNEGSWYYEMQMLGYNYRLSDIHSALGLSQLKKLDQFVKRRREIAQEYYNKFKNNPYFEMIYDTPNVKSSYHLFPILLKDQYISKKRIIFEEMRKNGLWVQVHYIPIHLFPYYQKLGYKKGSYPISEEFYKREISIPIYPGMSDNDVKVVITTIYQIFEIQ</sequence>
<dbReference type="KEGG" id="psyt:DSAG12_01861"/>
<keyword evidence="2" id="KW-0032">Aminotransferase</keyword>
<dbReference type="PANTHER" id="PTHR30244:SF34">
    <property type="entry name" value="DTDP-4-AMINO-4,6-DIDEOXYGALACTOSE TRANSAMINASE"/>
    <property type="match status" value="1"/>
</dbReference>
<dbReference type="InterPro" id="IPR015422">
    <property type="entry name" value="PyrdxlP-dep_Trfase_small"/>
</dbReference>
<evidence type="ECO:0000256" key="1">
    <source>
        <dbReference type="RuleBase" id="RU004508"/>
    </source>
</evidence>
<name>A0A5B9DA97_9ARCH</name>
<dbReference type="CDD" id="cd00616">
    <property type="entry name" value="AHBA_syn"/>
    <property type="match status" value="1"/>
</dbReference>
<dbReference type="EMBL" id="CP042905">
    <property type="protein sequence ID" value="QEE16033.1"/>
    <property type="molecule type" value="Genomic_DNA"/>
</dbReference>
<organism evidence="2 3">
    <name type="scientific">Promethearchaeum syntrophicum</name>
    <dbReference type="NCBI Taxonomy" id="2594042"/>
    <lineage>
        <taxon>Archaea</taxon>
        <taxon>Promethearchaeati</taxon>
        <taxon>Promethearchaeota</taxon>
        <taxon>Promethearchaeia</taxon>
        <taxon>Promethearchaeales</taxon>
        <taxon>Promethearchaeaceae</taxon>
        <taxon>Promethearchaeum</taxon>
    </lineage>
</organism>
<dbReference type="InterPro" id="IPR015424">
    <property type="entry name" value="PyrdxlP-dep_Trfase"/>
</dbReference>
<proteinExistence type="inferred from homology"/>
<reference evidence="2 3" key="2">
    <citation type="journal article" date="2024" name="Int. J. Syst. Evol. Microbiol.">
        <title>Promethearchaeum syntrophicum gen. nov., sp. nov., an anaerobic, obligately syntrophic archaeon, the first isolate of the lineage 'Asgard' archaea, and proposal of the new archaeal phylum Promethearchaeota phyl. nov. and kingdom Promethearchaeati regn. nov.</title>
        <authorList>
            <person name="Imachi H."/>
            <person name="Nobu M.K."/>
            <person name="Kato S."/>
            <person name="Takaki Y."/>
            <person name="Miyazaki M."/>
            <person name="Miyata M."/>
            <person name="Ogawara M."/>
            <person name="Saito Y."/>
            <person name="Sakai S."/>
            <person name="Tahara Y.O."/>
            <person name="Takano Y."/>
            <person name="Tasumi E."/>
            <person name="Uematsu K."/>
            <person name="Yoshimura T."/>
            <person name="Itoh T."/>
            <person name="Ohkuma M."/>
            <person name="Takai K."/>
        </authorList>
    </citation>
    <scope>NUCLEOTIDE SEQUENCE [LARGE SCALE GENOMIC DNA]</scope>
    <source>
        <strain evidence="2 3">MK-D1</strain>
    </source>
</reference>
<keyword evidence="2" id="KW-0808">Transferase</keyword>
<dbReference type="Proteomes" id="UP000321408">
    <property type="component" value="Chromosome"/>
</dbReference>
<protein>
    <submittedName>
        <fullName evidence="2">UDP-4-amino-4, 6-dideoxy-N-acetyl-beta-L-altrosamine transaminase</fullName>
        <ecNumber evidence="2">2.6.1.92</ecNumber>
    </submittedName>
</protein>
<dbReference type="AlphaFoldDB" id="A0A5B9DA97"/>
<dbReference type="GeneID" id="41329854"/>
<dbReference type="EC" id="2.6.1.92" evidence="2"/>
<evidence type="ECO:0000313" key="3">
    <source>
        <dbReference type="Proteomes" id="UP000321408"/>
    </source>
</evidence>
<dbReference type="PANTHER" id="PTHR30244">
    <property type="entry name" value="TRANSAMINASE"/>
    <property type="match status" value="1"/>
</dbReference>
<dbReference type="PIRSF" id="PIRSF000390">
    <property type="entry name" value="PLP_StrS"/>
    <property type="match status" value="1"/>
</dbReference>
<dbReference type="GO" id="GO:0008483">
    <property type="term" value="F:transaminase activity"/>
    <property type="evidence" value="ECO:0007669"/>
    <property type="project" value="UniProtKB-KW"/>
</dbReference>
<keyword evidence="1" id="KW-0663">Pyridoxal phosphate</keyword>
<gene>
    <name evidence="2" type="primary">pseC</name>
    <name evidence="2" type="ORF">DSAG12_01861</name>
</gene>
<dbReference type="NCBIfam" id="TIGR03588">
    <property type="entry name" value="PseC"/>
    <property type="match status" value="1"/>
</dbReference>
<dbReference type="InterPro" id="IPR015421">
    <property type="entry name" value="PyrdxlP-dep_Trfase_major"/>
</dbReference>
<dbReference type="InterPro" id="IPR000653">
    <property type="entry name" value="DegT/StrS_aminotransferase"/>
</dbReference>
<dbReference type="GO" id="GO:0000271">
    <property type="term" value="P:polysaccharide biosynthetic process"/>
    <property type="evidence" value="ECO:0007669"/>
    <property type="project" value="TreeGrafter"/>
</dbReference>
<evidence type="ECO:0000313" key="2">
    <source>
        <dbReference type="EMBL" id="QEE16033.1"/>
    </source>
</evidence>
<accession>A0A5B9DA97</accession>
<dbReference type="Pfam" id="PF01041">
    <property type="entry name" value="DegT_DnrJ_EryC1"/>
    <property type="match status" value="1"/>
</dbReference>
<comment type="similarity">
    <text evidence="1">Belongs to the DegT/DnrJ/EryC1 family.</text>
</comment>
<dbReference type="Gene3D" id="3.90.1150.10">
    <property type="entry name" value="Aspartate Aminotransferase, domain 1"/>
    <property type="match status" value="1"/>
</dbReference>
<keyword evidence="3" id="KW-1185">Reference proteome</keyword>